<dbReference type="InterPro" id="IPR001623">
    <property type="entry name" value="DnaJ_domain"/>
</dbReference>
<dbReference type="PANTHER" id="PTHR43096:SF54">
    <property type="entry name" value="CHAPERONE PROTEIN DNAJ 1"/>
    <property type="match status" value="1"/>
</dbReference>
<dbReference type="CDD" id="cd06257">
    <property type="entry name" value="DnaJ"/>
    <property type="match status" value="1"/>
</dbReference>
<dbReference type="PRINTS" id="PR00625">
    <property type="entry name" value="JDOMAIN"/>
</dbReference>
<dbReference type="Proteomes" id="UP001597478">
    <property type="component" value="Unassembled WGS sequence"/>
</dbReference>
<evidence type="ECO:0000256" key="2">
    <source>
        <dbReference type="ARBA" id="ARBA00023016"/>
    </source>
</evidence>
<proteinExistence type="predicted"/>
<gene>
    <name evidence="5" type="ORF">ACFS2C_17765</name>
</gene>
<dbReference type="PROSITE" id="PS50076">
    <property type="entry name" value="DNAJ_2"/>
    <property type="match status" value="1"/>
</dbReference>
<keyword evidence="3" id="KW-0143">Chaperone</keyword>
<evidence type="ECO:0000313" key="6">
    <source>
        <dbReference type="Proteomes" id="UP001597478"/>
    </source>
</evidence>
<dbReference type="Pfam" id="PF00226">
    <property type="entry name" value="DnaJ"/>
    <property type="match status" value="1"/>
</dbReference>
<dbReference type="RefSeq" id="WP_377385380.1">
    <property type="nucleotide sequence ID" value="NZ_JBHSAN010000005.1"/>
</dbReference>
<dbReference type="Pfam" id="PF01556">
    <property type="entry name" value="DnaJ_C"/>
    <property type="match status" value="1"/>
</dbReference>
<dbReference type="PANTHER" id="PTHR43096">
    <property type="entry name" value="DNAJ HOMOLOG 1, MITOCHONDRIAL-RELATED"/>
    <property type="match status" value="1"/>
</dbReference>
<dbReference type="CDD" id="cd10747">
    <property type="entry name" value="DnaJ_C"/>
    <property type="match status" value="1"/>
</dbReference>
<evidence type="ECO:0000313" key="5">
    <source>
        <dbReference type="EMBL" id="MFD2801244.1"/>
    </source>
</evidence>
<name>A0ABW5WCM9_9PSEU</name>
<accession>A0ABW5WCM9</accession>
<dbReference type="InterPro" id="IPR036869">
    <property type="entry name" value="J_dom_sf"/>
</dbReference>
<dbReference type="SUPFAM" id="SSF49493">
    <property type="entry name" value="HSP40/DnaJ peptide-binding domain"/>
    <property type="match status" value="2"/>
</dbReference>
<dbReference type="SMART" id="SM00271">
    <property type="entry name" value="DnaJ"/>
    <property type="match status" value="1"/>
</dbReference>
<sequence length="332" mass="35560">MPSQEWVDRDFYADLGVSPDASVEEIKRAYRRLARRYHPDANPGDAEAEERFKAVSEAYTVLSDPDKRAQYDQVRRLAAAGSGNASSGPGFGAGQARGGPTGTTFVDLGDLFGVGGAGMGLRDAEALFDSLFGNATGRRGWHTAPQQSLDVEAELTLDFRTAVRGGTVTVELTDESGSRTREVRIPAGVTDGQRLRLRGQGHSAGRQGPTGDLYVRLRVLPDPVFGRSGNDLTLTLPVTVPELVLGGQVTVPTLDGTVAVRIPADSRPGRTLRVRGRGVPAPHGAGDLLLTLDVALPEQHNPAARDALRAYAEATRDFQPRRALDRPRRHAA</sequence>
<protein>
    <submittedName>
        <fullName evidence="5">DnaJ C-terminal domain-containing protein</fullName>
    </submittedName>
</protein>
<dbReference type="SUPFAM" id="SSF46565">
    <property type="entry name" value="Chaperone J-domain"/>
    <property type="match status" value="1"/>
</dbReference>
<dbReference type="EMBL" id="JBHUOF010000022">
    <property type="protein sequence ID" value="MFD2801244.1"/>
    <property type="molecule type" value="Genomic_DNA"/>
</dbReference>
<keyword evidence="6" id="KW-1185">Reference proteome</keyword>
<dbReference type="InterPro" id="IPR008971">
    <property type="entry name" value="HSP40/DnaJ_pept-bd"/>
</dbReference>
<keyword evidence="1" id="KW-0235">DNA replication</keyword>
<evidence type="ECO:0000256" key="3">
    <source>
        <dbReference type="ARBA" id="ARBA00023186"/>
    </source>
</evidence>
<reference evidence="6" key="1">
    <citation type="journal article" date="2019" name="Int. J. Syst. Evol. Microbiol.">
        <title>The Global Catalogue of Microorganisms (GCM) 10K type strain sequencing project: providing services to taxonomists for standard genome sequencing and annotation.</title>
        <authorList>
            <consortium name="The Broad Institute Genomics Platform"/>
            <consortium name="The Broad Institute Genome Sequencing Center for Infectious Disease"/>
            <person name="Wu L."/>
            <person name="Ma J."/>
        </authorList>
    </citation>
    <scope>NUCLEOTIDE SEQUENCE [LARGE SCALE GENOMIC DNA]</scope>
    <source>
        <strain evidence="6">IBRC-M 10906</strain>
    </source>
</reference>
<keyword evidence="2" id="KW-0346">Stress response</keyword>
<evidence type="ECO:0000259" key="4">
    <source>
        <dbReference type="PROSITE" id="PS50076"/>
    </source>
</evidence>
<dbReference type="Gene3D" id="1.10.287.110">
    <property type="entry name" value="DnaJ domain"/>
    <property type="match status" value="1"/>
</dbReference>
<organism evidence="5 6">
    <name type="scientific">Prauserella oleivorans</name>
    <dbReference type="NCBI Taxonomy" id="1478153"/>
    <lineage>
        <taxon>Bacteria</taxon>
        <taxon>Bacillati</taxon>
        <taxon>Actinomycetota</taxon>
        <taxon>Actinomycetes</taxon>
        <taxon>Pseudonocardiales</taxon>
        <taxon>Pseudonocardiaceae</taxon>
        <taxon>Prauserella</taxon>
    </lineage>
</organism>
<feature type="domain" description="J" evidence="4">
    <location>
        <begin position="10"/>
        <end position="75"/>
    </location>
</feature>
<dbReference type="InterPro" id="IPR002939">
    <property type="entry name" value="DnaJ_C"/>
</dbReference>
<comment type="caution">
    <text evidence="5">The sequence shown here is derived from an EMBL/GenBank/DDBJ whole genome shotgun (WGS) entry which is preliminary data.</text>
</comment>
<dbReference type="Gene3D" id="2.60.260.20">
    <property type="entry name" value="Urease metallochaperone UreE, N-terminal domain"/>
    <property type="match status" value="2"/>
</dbReference>
<evidence type="ECO:0000256" key="1">
    <source>
        <dbReference type="ARBA" id="ARBA00022705"/>
    </source>
</evidence>